<dbReference type="SUPFAM" id="SSF51735">
    <property type="entry name" value="NAD(P)-binding Rossmann-fold domains"/>
    <property type="match status" value="1"/>
</dbReference>
<proteinExistence type="inferred from homology"/>
<dbReference type="CDD" id="cd05233">
    <property type="entry name" value="SDR_c"/>
    <property type="match status" value="1"/>
</dbReference>
<comment type="similarity">
    <text evidence="1">Belongs to the short-chain dehydrogenases/reductases (SDR) family.</text>
</comment>
<accession>A0A517SA92</accession>
<dbReference type="OrthoDB" id="266183at2"/>
<organism evidence="4 5">
    <name type="scientific">Caulifigura coniformis</name>
    <dbReference type="NCBI Taxonomy" id="2527983"/>
    <lineage>
        <taxon>Bacteria</taxon>
        <taxon>Pseudomonadati</taxon>
        <taxon>Planctomycetota</taxon>
        <taxon>Planctomycetia</taxon>
        <taxon>Planctomycetales</taxon>
        <taxon>Planctomycetaceae</taxon>
        <taxon>Caulifigura</taxon>
    </lineage>
</organism>
<reference evidence="4 5" key="1">
    <citation type="submission" date="2019-02" db="EMBL/GenBank/DDBJ databases">
        <title>Deep-cultivation of Planctomycetes and their phenomic and genomic characterization uncovers novel biology.</title>
        <authorList>
            <person name="Wiegand S."/>
            <person name="Jogler M."/>
            <person name="Boedeker C."/>
            <person name="Pinto D."/>
            <person name="Vollmers J."/>
            <person name="Rivas-Marin E."/>
            <person name="Kohn T."/>
            <person name="Peeters S.H."/>
            <person name="Heuer A."/>
            <person name="Rast P."/>
            <person name="Oberbeckmann S."/>
            <person name="Bunk B."/>
            <person name="Jeske O."/>
            <person name="Meyerdierks A."/>
            <person name="Storesund J.E."/>
            <person name="Kallscheuer N."/>
            <person name="Luecker S."/>
            <person name="Lage O.M."/>
            <person name="Pohl T."/>
            <person name="Merkel B.J."/>
            <person name="Hornburger P."/>
            <person name="Mueller R.-W."/>
            <person name="Bruemmer F."/>
            <person name="Labrenz M."/>
            <person name="Spormann A.M."/>
            <person name="Op den Camp H."/>
            <person name="Overmann J."/>
            <person name="Amann R."/>
            <person name="Jetten M.S.M."/>
            <person name="Mascher T."/>
            <person name="Medema M.H."/>
            <person name="Devos D.P."/>
            <person name="Kaster A.-K."/>
            <person name="Ovreas L."/>
            <person name="Rohde M."/>
            <person name="Galperin M.Y."/>
            <person name="Jogler C."/>
        </authorList>
    </citation>
    <scope>NUCLEOTIDE SEQUENCE [LARGE SCALE GENOMIC DNA]</scope>
    <source>
        <strain evidence="4 5">Pan44</strain>
    </source>
</reference>
<sequence length="249" mass="26129">MKKLTNRTAVITGGTSGIGLAVAKLFAAEGAKVIVTGRRQSALDEAVLEIGQSATGVLADAGNLTDLDRLAEEASRQLGSIDVYVANAGVNIVGRFESVTEEQFDHLFAVDVKGVYFGLQRLLPLLKDGGAVILVGSIATMRVFENHSLYAGAKASLRSFARSWTSELRARKIRVNVLSPGPTKTPILGKMGLSEAQRADLDGVLAAAIPLGRMGTPEEIARAALFLASDDSSFVTGIELCVDGGMAQI</sequence>
<dbReference type="KEGG" id="ccos:Pan44_10620"/>
<dbReference type="InterPro" id="IPR057326">
    <property type="entry name" value="KR_dom"/>
</dbReference>
<dbReference type="EC" id="1.1.1.47" evidence="4"/>
<dbReference type="SMART" id="SM00822">
    <property type="entry name" value="PKS_KR"/>
    <property type="match status" value="1"/>
</dbReference>
<dbReference type="PANTHER" id="PTHR43943">
    <property type="entry name" value="DEHYDROGENASE/REDUCTASE (SDR FAMILY) MEMBER 4"/>
    <property type="match status" value="1"/>
</dbReference>
<evidence type="ECO:0000313" key="5">
    <source>
        <dbReference type="Proteomes" id="UP000315700"/>
    </source>
</evidence>
<dbReference type="InterPro" id="IPR036291">
    <property type="entry name" value="NAD(P)-bd_dom_sf"/>
</dbReference>
<dbReference type="EMBL" id="CP036271">
    <property type="protein sequence ID" value="QDT53047.1"/>
    <property type="molecule type" value="Genomic_DNA"/>
</dbReference>
<dbReference type="RefSeq" id="WP_145027924.1">
    <property type="nucleotide sequence ID" value="NZ_CP036271.1"/>
</dbReference>
<evidence type="ECO:0000256" key="2">
    <source>
        <dbReference type="ARBA" id="ARBA00023002"/>
    </source>
</evidence>
<dbReference type="InParanoid" id="A0A517SA92"/>
<feature type="domain" description="Ketoreductase" evidence="3">
    <location>
        <begin position="7"/>
        <end position="184"/>
    </location>
</feature>
<gene>
    <name evidence="4" type="primary">gdhIV</name>
    <name evidence="4" type="ORF">Pan44_10620</name>
</gene>
<evidence type="ECO:0000259" key="3">
    <source>
        <dbReference type="SMART" id="SM00822"/>
    </source>
</evidence>
<dbReference type="PANTHER" id="PTHR43943:SF17">
    <property type="entry name" value="3-PHENYLPROPIONATE-DIHYDRODIOL_CINNAMIC ACID-DIHYDRODIOL DEHYDROGENASE"/>
    <property type="match status" value="1"/>
</dbReference>
<name>A0A517SA92_9PLAN</name>
<dbReference type="Pfam" id="PF13561">
    <property type="entry name" value="adh_short_C2"/>
    <property type="match status" value="1"/>
</dbReference>
<keyword evidence="5" id="KW-1185">Reference proteome</keyword>
<dbReference type="Gene3D" id="3.40.50.720">
    <property type="entry name" value="NAD(P)-binding Rossmann-like Domain"/>
    <property type="match status" value="1"/>
</dbReference>
<evidence type="ECO:0000256" key="1">
    <source>
        <dbReference type="ARBA" id="ARBA00006484"/>
    </source>
</evidence>
<dbReference type="InterPro" id="IPR002347">
    <property type="entry name" value="SDR_fam"/>
</dbReference>
<dbReference type="PRINTS" id="PR00081">
    <property type="entry name" value="GDHRDH"/>
</dbReference>
<dbReference type="GO" id="GO:0047936">
    <property type="term" value="F:glucose 1-dehydrogenase [NAD(P)+] activity"/>
    <property type="evidence" value="ECO:0007669"/>
    <property type="project" value="UniProtKB-EC"/>
</dbReference>
<dbReference type="FunFam" id="3.40.50.720:FF:000084">
    <property type="entry name" value="Short-chain dehydrogenase reductase"/>
    <property type="match status" value="1"/>
</dbReference>
<evidence type="ECO:0000313" key="4">
    <source>
        <dbReference type="EMBL" id="QDT53047.1"/>
    </source>
</evidence>
<keyword evidence="2 4" id="KW-0560">Oxidoreductase</keyword>
<dbReference type="Proteomes" id="UP000315700">
    <property type="component" value="Chromosome"/>
</dbReference>
<dbReference type="PRINTS" id="PR00080">
    <property type="entry name" value="SDRFAMILY"/>
</dbReference>
<dbReference type="AlphaFoldDB" id="A0A517SA92"/>
<dbReference type="NCBIfam" id="NF005559">
    <property type="entry name" value="PRK07231.1"/>
    <property type="match status" value="1"/>
</dbReference>
<protein>
    <submittedName>
        <fullName evidence="4">Glucose 1-dehydrogenase 4</fullName>
        <ecNumber evidence="4">1.1.1.47</ecNumber>
    </submittedName>
</protein>